<reference evidence="10" key="1">
    <citation type="submission" date="2022-07" db="EMBL/GenBank/DDBJ databases">
        <title>Draft genome sequence of Zalerion maritima ATCC 34329, a (micro)plastics degrading marine fungus.</title>
        <authorList>
            <person name="Paco A."/>
            <person name="Goncalves M.F.M."/>
            <person name="Rocha-Santos T.A.P."/>
            <person name="Alves A."/>
        </authorList>
    </citation>
    <scope>NUCLEOTIDE SEQUENCE</scope>
    <source>
        <strain evidence="10">ATCC 34329</strain>
    </source>
</reference>
<keyword evidence="4" id="KW-0995">Kinetochore</keyword>
<keyword evidence="6" id="KW-0137">Centromere</keyword>
<dbReference type="GO" id="GO:0043515">
    <property type="term" value="F:kinetochore binding"/>
    <property type="evidence" value="ECO:0007669"/>
    <property type="project" value="TreeGrafter"/>
</dbReference>
<evidence type="ECO:0000256" key="3">
    <source>
        <dbReference type="ARBA" id="ARBA00022454"/>
    </source>
</evidence>
<dbReference type="GO" id="GO:0005634">
    <property type="term" value="C:nucleus"/>
    <property type="evidence" value="ECO:0007669"/>
    <property type="project" value="UniProtKB-SubCell"/>
</dbReference>
<accession>A0AAD5RLV5</accession>
<dbReference type="GO" id="GO:0007059">
    <property type="term" value="P:chromosome segregation"/>
    <property type="evidence" value="ECO:0007669"/>
    <property type="project" value="TreeGrafter"/>
</dbReference>
<dbReference type="PANTHER" id="PTHR48122:SF1">
    <property type="entry name" value="CENTROMERE PROTEIN H"/>
    <property type="match status" value="1"/>
</dbReference>
<protein>
    <recommendedName>
        <fullName evidence="9">Centromere protein H C-terminal domain-containing protein</fullName>
    </recommendedName>
</protein>
<evidence type="ECO:0000259" key="9">
    <source>
        <dbReference type="Pfam" id="PF05837"/>
    </source>
</evidence>
<feature type="region of interest" description="Disordered" evidence="8">
    <location>
        <begin position="50"/>
        <end position="76"/>
    </location>
</feature>
<feature type="domain" description="Centromere protein H C-terminal" evidence="9">
    <location>
        <begin position="29"/>
        <end position="233"/>
    </location>
</feature>
<dbReference type="Pfam" id="PF05837">
    <property type="entry name" value="CENP-H"/>
    <property type="match status" value="1"/>
</dbReference>
<keyword evidence="11" id="KW-1185">Reference proteome</keyword>
<evidence type="ECO:0000256" key="6">
    <source>
        <dbReference type="ARBA" id="ARBA00023328"/>
    </source>
</evidence>
<dbReference type="AlphaFoldDB" id="A0AAD5RLV5"/>
<proteinExistence type="inferred from homology"/>
<organism evidence="10 11">
    <name type="scientific">Zalerion maritima</name>
    <dbReference type="NCBI Taxonomy" id="339359"/>
    <lineage>
        <taxon>Eukaryota</taxon>
        <taxon>Fungi</taxon>
        <taxon>Dikarya</taxon>
        <taxon>Ascomycota</taxon>
        <taxon>Pezizomycotina</taxon>
        <taxon>Sordariomycetes</taxon>
        <taxon>Lulworthiomycetidae</taxon>
        <taxon>Lulworthiales</taxon>
        <taxon>Lulworthiaceae</taxon>
        <taxon>Zalerion</taxon>
    </lineage>
</organism>
<comment type="caution">
    <text evidence="10">The sequence shown here is derived from an EMBL/GenBank/DDBJ whole genome shotgun (WGS) entry which is preliminary data.</text>
</comment>
<sequence>MDVEMSNTNGNQNSKAGKSILRLSKDENLILALWDQLQQLQMGIAALKAERDTTTPPTHPDPDDEELSKARDESMTARATYEVHRSVVDAVLVANPILKAVHAGDNASPIERDLLPHLQKRDQISSSISTQTETLNLTLDQVSKTEREVLLTTRNNLALTETLLGLVDDIDRTTKEKVEGRRNVEEVQRLEVELAETKKRWTVMKATASAIVAGSGVDWVRDPELRDVVLDPEAE</sequence>
<evidence type="ECO:0000256" key="2">
    <source>
        <dbReference type="ARBA" id="ARBA00004629"/>
    </source>
</evidence>
<comment type="subcellular location">
    <subcellularLocation>
        <location evidence="2">Chromosome</location>
        <location evidence="2">Centromere</location>
        <location evidence="2">Kinetochore</location>
    </subcellularLocation>
    <subcellularLocation>
        <location evidence="1">Nucleus</location>
    </subcellularLocation>
</comment>
<evidence type="ECO:0000313" key="10">
    <source>
        <dbReference type="EMBL" id="KAJ2894214.1"/>
    </source>
</evidence>
<dbReference type="GO" id="GO:0007052">
    <property type="term" value="P:mitotic spindle organization"/>
    <property type="evidence" value="ECO:0007669"/>
    <property type="project" value="TreeGrafter"/>
</dbReference>
<name>A0AAD5RLV5_9PEZI</name>
<dbReference type="InterPro" id="IPR040034">
    <property type="entry name" value="CENP-H"/>
</dbReference>
<dbReference type="GO" id="GO:0051382">
    <property type="term" value="P:kinetochore assembly"/>
    <property type="evidence" value="ECO:0007669"/>
    <property type="project" value="InterPro"/>
</dbReference>
<feature type="compositionally biased region" description="Basic and acidic residues" evidence="8">
    <location>
        <begin position="67"/>
        <end position="76"/>
    </location>
</feature>
<evidence type="ECO:0000256" key="4">
    <source>
        <dbReference type="ARBA" id="ARBA00022838"/>
    </source>
</evidence>
<evidence type="ECO:0000256" key="7">
    <source>
        <dbReference type="ARBA" id="ARBA00025735"/>
    </source>
</evidence>
<evidence type="ECO:0000256" key="5">
    <source>
        <dbReference type="ARBA" id="ARBA00023242"/>
    </source>
</evidence>
<comment type="similarity">
    <text evidence="7">Belongs to the CENP-H/MCM16 family.</text>
</comment>
<evidence type="ECO:0000256" key="8">
    <source>
        <dbReference type="SAM" id="MobiDB-lite"/>
    </source>
</evidence>
<dbReference type="EMBL" id="JAKWBI020000517">
    <property type="protein sequence ID" value="KAJ2894214.1"/>
    <property type="molecule type" value="Genomic_DNA"/>
</dbReference>
<dbReference type="InterPro" id="IPR008426">
    <property type="entry name" value="CENP-H_C"/>
</dbReference>
<dbReference type="PANTHER" id="PTHR48122">
    <property type="entry name" value="CENTROMERE PROTEIN H"/>
    <property type="match status" value="1"/>
</dbReference>
<dbReference type="Proteomes" id="UP001201980">
    <property type="component" value="Unassembled WGS sequence"/>
</dbReference>
<gene>
    <name evidence="10" type="ORF">MKZ38_007830</name>
</gene>
<evidence type="ECO:0000313" key="11">
    <source>
        <dbReference type="Proteomes" id="UP001201980"/>
    </source>
</evidence>
<evidence type="ECO:0000256" key="1">
    <source>
        <dbReference type="ARBA" id="ARBA00004123"/>
    </source>
</evidence>
<keyword evidence="3" id="KW-0158">Chromosome</keyword>
<keyword evidence="5" id="KW-0539">Nucleus</keyword>
<dbReference type="GO" id="GO:0000776">
    <property type="term" value="C:kinetochore"/>
    <property type="evidence" value="ECO:0007669"/>
    <property type="project" value="UniProtKB-KW"/>
</dbReference>